<evidence type="ECO:0000256" key="2">
    <source>
        <dbReference type="ARBA" id="ARBA00022741"/>
    </source>
</evidence>
<accession>A0AAV9SES1</accession>
<keyword evidence="2" id="KW-0547">Nucleotide-binding</keyword>
<dbReference type="CDD" id="cd01428">
    <property type="entry name" value="ADK"/>
    <property type="match status" value="1"/>
</dbReference>
<evidence type="ECO:0008006" key="7">
    <source>
        <dbReference type="Google" id="ProtNLM"/>
    </source>
</evidence>
<protein>
    <recommendedName>
        <fullName evidence="7">Nucleoside-diphosphate kinase</fullName>
    </recommendedName>
</protein>
<dbReference type="InterPro" id="IPR000850">
    <property type="entry name" value="Adenylat/UMP-CMP_kin"/>
</dbReference>
<dbReference type="SUPFAM" id="SSF52540">
    <property type="entry name" value="P-loop containing nucleoside triphosphate hydrolases"/>
    <property type="match status" value="2"/>
</dbReference>
<evidence type="ECO:0000256" key="4">
    <source>
        <dbReference type="RuleBase" id="RU003330"/>
    </source>
</evidence>
<dbReference type="PRINTS" id="PR00094">
    <property type="entry name" value="ADENYLTKNASE"/>
</dbReference>
<dbReference type="Proteomes" id="UP001311232">
    <property type="component" value="Unassembled WGS sequence"/>
</dbReference>
<dbReference type="GO" id="GO:0019205">
    <property type="term" value="F:nucleobase-containing compound kinase activity"/>
    <property type="evidence" value="ECO:0007669"/>
    <property type="project" value="InterPro"/>
</dbReference>
<keyword evidence="1 4" id="KW-0808">Transferase</keyword>
<evidence type="ECO:0000256" key="1">
    <source>
        <dbReference type="ARBA" id="ARBA00022679"/>
    </source>
</evidence>
<proteinExistence type="inferred from homology"/>
<keyword evidence="3 4" id="KW-0418">Kinase</keyword>
<sequence>MGHHRSEVLMVGPDREMMQGQGWVLEGIPQSSLQVLQLQRAGIIPEHVVMLEAPDDVLLQRSRGKLIDPITGDVYHQIFVRPNDETITRRLEWGQGLSEEQLLAELQCYRCEVTGLRSAYQHVLKVVDGDQPPADVYQQALTFIRTRFQIRTPRIVLVGPPGSGKSHLARLVSEKYKLVDVSCGLLLRSVAADGSGAGPEIQPYLDDGRPVPDSLLLQVLEDRLSQVDCCCRGWILHGFPCDLQQARSLQKSQYQPNRVFFLEATDEVCLERLSLRATDPVSGQRYHSVTRPAPNIEIQTRLQTAPEDGTETVTRRLKQFRIRSAAMMSVYPDAVHLDADLDPRSVIEALESRLYTN</sequence>
<dbReference type="PANTHER" id="PTHR23359">
    <property type="entry name" value="NUCLEOTIDE KINASE"/>
    <property type="match status" value="1"/>
</dbReference>
<evidence type="ECO:0000313" key="5">
    <source>
        <dbReference type="EMBL" id="KAK5619774.1"/>
    </source>
</evidence>
<evidence type="ECO:0000256" key="3">
    <source>
        <dbReference type="ARBA" id="ARBA00022777"/>
    </source>
</evidence>
<reference evidence="5 6" key="1">
    <citation type="submission" date="2021-06" db="EMBL/GenBank/DDBJ databases">
        <authorList>
            <person name="Palmer J.M."/>
        </authorList>
    </citation>
    <scope>NUCLEOTIDE SEQUENCE [LARGE SCALE GENOMIC DNA]</scope>
    <source>
        <strain evidence="5 6">MEX-2019</strain>
        <tissue evidence="5">Muscle</tissue>
    </source>
</reference>
<dbReference type="AlphaFoldDB" id="A0AAV9SES1"/>
<dbReference type="Pfam" id="PF00406">
    <property type="entry name" value="ADK"/>
    <property type="match status" value="1"/>
</dbReference>
<keyword evidence="6" id="KW-1185">Reference proteome</keyword>
<dbReference type="HAMAP" id="MF_00235">
    <property type="entry name" value="Adenylate_kinase_Adk"/>
    <property type="match status" value="1"/>
</dbReference>
<evidence type="ECO:0000313" key="6">
    <source>
        <dbReference type="Proteomes" id="UP001311232"/>
    </source>
</evidence>
<dbReference type="GO" id="GO:0005524">
    <property type="term" value="F:ATP binding"/>
    <property type="evidence" value="ECO:0007669"/>
    <property type="project" value="InterPro"/>
</dbReference>
<gene>
    <name evidence="5" type="ORF">CRENBAI_007527</name>
</gene>
<organism evidence="5 6">
    <name type="scientific">Crenichthys baileyi</name>
    <name type="common">White River springfish</name>
    <dbReference type="NCBI Taxonomy" id="28760"/>
    <lineage>
        <taxon>Eukaryota</taxon>
        <taxon>Metazoa</taxon>
        <taxon>Chordata</taxon>
        <taxon>Craniata</taxon>
        <taxon>Vertebrata</taxon>
        <taxon>Euteleostomi</taxon>
        <taxon>Actinopterygii</taxon>
        <taxon>Neopterygii</taxon>
        <taxon>Teleostei</taxon>
        <taxon>Neoteleostei</taxon>
        <taxon>Acanthomorphata</taxon>
        <taxon>Ovalentaria</taxon>
        <taxon>Atherinomorphae</taxon>
        <taxon>Cyprinodontiformes</taxon>
        <taxon>Goodeidae</taxon>
        <taxon>Crenichthys</taxon>
    </lineage>
</organism>
<comment type="similarity">
    <text evidence="4">Belongs to the adenylate kinase family.</text>
</comment>
<name>A0AAV9SES1_9TELE</name>
<dbReference type="GO" id="GO:0006139">
    <property type="term" value="P:nucleobase-containing compound metabolic process"/>
    <property type="evidence" value="ECO:0007669"/>
    <property type="project" value="InterPro"/>
</dbReference>
<comment type="caution">
    <text evidence="5">The sequence shown here is derived from an EMBL/GenBank/DDBJ whole genome shotgun (WGS) entry which is preliminary data.</text>
</comment>
<dbReference type="Gene3D" id="3.40.50.300">
    <property type="entry name" value="P-loop containing nucleotide triphosphate hydrolases"/>
    <property type="match status" value="2"/>
</dbReference>
<dbReference type="InterPro" id="IPR027417">
    <property type="entry name" value="P-loop_NTPase"/>
</dbReference>
<dbReference type="EMBL" id="JAHHUM010000450">
    <property type="protein sequence ID" value="KAK5619774.1"/>
    <property type="molecule type" value="Genomic_DNA"/>
</dbReference>